<keyword evidence="2" id="KW-0808">Transferase</keyword>
<evidence type="ECO:0000313" key="2">
    <source>
        <dbReference type="EMBL" id="AWM38787.1"/>
    </source>
</evidence>
<feature type="domain" description="Methyltransferase type 11" evidence="1">
    <location>
        <begin position="47"/>
        <end position="139"/>
    </location>
</feature>
<keyword evidence="2" id="KW-0489">Methyltransferase</keyword>
<evidence type="ECO:0000313" key="3">
    <source>
        <dbReference type="Proteomes" id="UP000245802"/>
    </source>
</evidence>
<keyword evidence="3" id="KW-1185">Reference proteome</keyword>
<gene>
    <name evidence="2" type="ORF">C1280_18525</name>
</gene>
<dbReference type="KEGG" id="gog:C1280_18525"/>
<dbReference type="GO" id="GO:0008757">
    <property type="term" value="F:S-adenosylmethionine-dependent methyltransferase activity"/>
    <property type="evidence" value="ECO:0007669"/>
    <property type="project" value="InterPro"/>
</dbReference>
<proteinExistence type="predicted"/>
<dbReference type="EMBL" id="CP025958">
    <property type="protein sequence ID" value="AWM38787.1"/>
    <property type="molecule type" value="Genomic_DNA"/>
</dbReference>
<dbReference type="InterPro" id="IPR013216">
    <property type="entry name" value="Methyltransf_11"/>
</dbReference>
<reference evidence="2 3" key="1">
    <citation type="submission" date="2018-01" db="EMBL/GenBank/DDBJ databases">
        <title>G. obscuriglobus.</title>
        <authorList>
            <person name="Franke J."/>
            <person name="Blomberg W."/>
            <person name="Selmecki A."/>
        </authorList>
    </citation>
    <scope>NUCLEOTIDE SEQUENCE [LARGE SCALE GENOMIC DNA]</scope>
    <source>
        <strain evidence="2 3">DSM 5831</strain>
    </source>
</reference>
<dbReference type="PANTHER" id="PTHR43861">
    <property type="entry name" value="TRANS-ACONITATE 2-METHYLTRANSFERASE-RELATED"/>
    <property type="match status" value="1"/>
</dbReference>
<dbReference type="InterPro" id="IPR029063">
    <property type="entry name" value="SAM-dependent_MTases_sf"/>
</dbReference>
<dbReference type="Pfam" id="PF08241">
    <property type="entry name" value="Methyltransf_11"/>
    <property type="match status" value="1"/>
</dbReference>
<dbReference type="OrthoDB" id="278023at2"/>
<organism evidence="2 3">
    <name type="scientific">Gemmata obscuriglobus</name>
    <dbReference type="NCBI Taxonomy" id="114"/>
    <lineage>
        <taxon>Bacteria</taxon>
        <taxon>Pseudomonadati</taxon>
        <taxon>Planctomycetota</taxon>
        <taxon>Planctomycetia</taxon>
        <taxon>Gemmatales</taxon>
        <taxon>Gemmataceae</taxon>
        <taxon>Gemmata</taxon>
    </lineage>
</organism>
<evidence type="ECO:0000259" key="1">
    <source>
        <dbReference type="Pfam" id="PF08241"/>
    </source>
</evidence>
<dbReference type="GO" id="GO:0032259">
    <property type="term" value="P:methylation"/>
    <property type="evidence" value="ECO:0007669"/>
    <property type="project" value="UniProtKB-KW"/>
</dbReference>
<accession>A0A2Z3H529</accession>
<protein>
    <submittedName>
        <fullName evidence="2">Class I SAM-dependent methyltransferase</fullName>
    </submittedName>
</protein>
<sequence>MSDQLSAVRGGYDRWAKVYDHDANPLQGLEEPPVRAAAGAVRGLRALDLGCGTGRHALWLAGQGASVTAVDFSEGMLNEARAKPGADAVTFQVHDLHTPLPFSAEFDLVVSGLVLEHLRELDPFFADVRRALKPGGRAVVSAMHPAMMLRGTQARFTDPDSGELVQPGSVAHSVAAFVMAALRAGFTIANVEELAPDAAFADRYPRASKYVGWPMLVVLSLTA</sequence>
<dbReference type="RefSeq" id="WP_010036316.1">
    <property type="nucleotide sequence ID" value="NZ_CP025958.1"/>
</dbReference>
<dbReference type="Gene3D" id="3.40.50.150">
    <property type="entry name" value="Vaccinia Virus protein VP39"/>
    <property type="match status" value="1"/>
</dbReference>
<dbReference type="AlphaFoldDB" id="A0A2Z3H529"/>
<dbReference type="Proteomes" id="UP000245802">
    <property type="component" value="Chromosome"/>
</dbReference>
<dbReference type="CDD" id="cd02440">
    <property type="entry name" value="AdoMet_MTases"/>
    <property type="match status" value="1"/>
</dbReference>
<name>A0A2Z3H529_9BACT</name>
<dbReference type="SUPFAM" id="SSF53335">
    <property type="entry name" value="S-adenosyl-L-methionine-dependent methyltransferases"/>
    <property type="match status" value="1"/>
</dbReference>